<keyword evidence="2" id="KW-1185">Reference proteome</keyword>
<accession>A0ABS1TUX8</accession>
<sequence length="112" mass="13283">MNDFNILMEKIQLLEFHQQLLLELISNPNLEFYKLIVEKGISKHEMERFYRLCHELNNKMEEQKAEGFVTFHPLFTELSAAMPAGLKTNDVVRACLAQKIYEPLFKEFARYL</sequence>
<gene>
    <name evidence="1" type="ORF">JK635_23385</name>
</gene>
<comment type="caution">
    <text evidence="1">The sequence shown here is derived from an EMBL/GenBank/DDBJ whole genome shotgun (WGS) entry which is preliminary data.</text>
</comment>
<reference evidence="1 2" key="1">
    <citation type="submission" date="2021-01" db="EMBL/GenBank/DDBJ databases">
        <title>Genome public.</title>
        <authorList>
            <person name="Liu C."/>
            <person name="Sun Q."/>
        </authorList>
    </citation>
    <scope>NUCLEOTIDE SEQUENCE [LARGE SCALE GENOMIC DNA]</scope>
    <source>
        <strain evidence="1 2">YIM B02564</strain>
    </source>
</reference>
<protein>
    <submittedName>
        <fullName evidence="1">DUF1878 family protein</fullName>
    </submittedName>
</protein>
<evidence type="ECO:0000313" key="2">
    <source>
        <dbReference type="Proteomes" id="UP000623967"/>
    </source>
</evidence>
<organism evidence="1 2">
    <name type="scientific">Neobacillus paridis</name>
    <dbReference type="NCBI Taxonomy" id="2803862"/>
    <lineage>
        <taxon>Bacteria</taxon>
        <taxon>Bacillati</taxon>
        <taxon>Bacillota</taxon>
        <taxon>Bacilli</taxon>
        <taxon>Bacillales</taxon>
        <taxon>Bacillaceae</taxon>
        <taxon>Neobacillus</taxon>
    </lineage>
</organism>
<dbReference type="Gene3D" id="1.10.3750.10">
    <property type="entry name" value="YhaI-like"/>
    <property type="match status" value="1"/>
</dbReference>
<dbReference type="Pfam" id="PF08963">
    <property type="entry name" value="DUF1878"/>
    <property type="match status" value="1"/>
</dbReference>
<dbReference type="SUPFAM" id="SSF109915">
    <property type="entry name" value="Hypothetical protein YhaI"/>
    <property type="match status" value="1"/>
</dbReference>
<dbReference type="InterPro" id="IPR015058">
    <property type="entry name" value="DUF1878"/>
</dbReference>
<dbReference type="InterPro" id="IPR035945">
    <property type="entry name" value="YhaI-like_sf"/>
</dbReference>
<proteinExistence type="predicted"/>
<name>A0ABS1TUX8_9BACI</name>
<evidence type="ECO:0000313" key="1">
    <source>
        <dbReference type="EMBL" id="MBL4955105.1"/>
    </source>
</evidence>
<dbReference type="RefSeq" id="WP_202656365.1">
    <property type="nucleotide sequence ID" value="NZ_JAESWB010000380.1"/>
</dbReference>
<dbReference type="Proteomes" id="UP000623967">
    <property type="component" value="Unassembled WGS sequence"/>
</dbReference>
<dbReference type="EMBL" id="JAESWB010000380">
    <property type="protein sequence ID" value="MBL4955105.1"/>
    <property type="molecule type" value="Genomic_DNA"/>
</dbReference>